<evidence type="ECO:0000313" key="2">
    <source>
        <dbReference type="Proteomes" id="UP000285517"/>
    </source>
</evidence>
<dbReference type="Proteomes" id="UP000285517">
    <property type="component" value="Chromosome"/>
</dbReference>
<dbReference type="Gene3D" id="1.20.1440.60">
    <property type="entry name" value="23S rRNA-intervening sequence"/>
    <property type="match status" value="1"/>
</dbReference>
<dbReference type="EMBL" id="CP034951">
    <property type="protein sequence ID" value="QAA80644.1"/>
    <property type="molecule type" value="Genomic_DNA"/>
</dbReference>
<dbReference type="PANTHER" id="PTHR38471">
    <property type="entry name" value="FOUR HELIX BUNDLE PROTEIN"/>
    <property type="match status" value="1"/>
</dbReference>
<dbReference type="AlphaFoldDB" id="A0A410G054"/>
<dbReference type="InterPro" id="IPR012657">
    <property type="entry name" value="23S_rRNA-intervening_sequence"/>
</dbReference>
<name>A0A410G054_9FLAO</name>
<evidence type="ECO:0000313" key="1">
    <source>
        <dbReference type="EMBL" id="QAA80644.1"/>
    </source>
</evidence>
<dbReference type="Pfam" id="PF05635">
    <property type="entry name" value="23S_rRNA_IVP"/>
    <property type="match status" value="1"/>
</dbReference>
<dbReference type="OrthoDB" id="5515766at2"/>
<dbReference type="KEGG" id="aev:EI546_02385"/>
<dbReference type="SUPFAM" id="SSF158446">
    <property type="entry name" value="IVS-encoded protein-like"/>
    <property type="match status" value="1"/>
</dbReference>
<proteinExistence type="predicted"/>
<protein>
    <submittedName>
        <fullName evidence="1">Four helix bundle protein</fullName>
    </submittedName>
</protein>
<dbReference type="RefSeq" id="WP_128249041.1">
    <property type="nucleotide sequence ID" value="NZ_CP034951.1"/>
</dbReference>
<dbReference type="NCBIfam" id="TIGR02436">
    <property type="entry name" value="four helix bundle protein"/>
    <property type="match status" value="1"/>
</dbReference>
<organism evidence="1 2">
    <name type="scientific">Aequorivita ciconiae</name>
    <dbReference type="NCBI Taxonomy" id="2494375"/>
    <lineage>
        <taxon>Bacteria</taxon>
        <taxon>Pseudomonadati</taxon>
        <taxon>Bacteroidota</taxon>
        <taxon>Flavobacteriia</taxon>
        <taxon>Flavobacteriales</taxon>
        <taxon>Flavobacteriaceae</taxon>
        <taxon>Aequorivita</taxon>
    </lineage>
</organism>
<dbReference type="PANTHER" id="PTHR38471:SF2">
    <property type="entry name" value="FOUR HELIX BUNDLE PROTEIN"/>
    <property type="match status" value="1"/>
</dbReference>
<gene>
    <name evidence="1" type="ORF">EI546_02385</name>
</gene>
<reference evidence="1 2" key="1">
    <citation type="submission" date="2019-01" db="EMBL/GenBank/DDBJ databases">
        <title>Complete genome sequencing of Aequorivita sp. H23M31.</title>
        <authorList>
            <person name="Bae J.-W."/>
        </authorList>
    </citation>
    <scope>NUCLEOTIDE SEQUENCE [LARGE SCALE GENOMIC DNA]</scope>
    <source>
        <strain evidence="1 2">H23M31</strain>
    </source>
</reference>
<sequence length="131" mass="15429">MARIGRFEDLEVWQNARLNCQFVKELFQTIGIRNNYRLRNQMEGRSGSIMDNIAAGFVRDGTKEFINFLSYSKGSVSEHKSQTYRAFDKKLISEKQFNNLVNMCELEKNKLGAFVYYLKYSEIKGQKFKRD</sequence>
<keyword evidence="2" id="KW-1185">Reference proteome</keyword>
<accession>A0A410G054</accession>
<dbReference type="InterPro" id="IPR036583">
    <property type="entry name" value="23S_rRNA_IVS_sf"/>
</dbReference>